<gene>
    <name evidence="2" type="ORF">F0562_029467</name>
</gene>
<evidence type="ECO:0000259" key="1">
    <source>
        <dbReference type="Pfam" id="PF20167"/>
    </source>
</evidence>
<dbReference type="AlphaFoldDB" id="A0A5J5B2U1"/>
<dbReference type="InterPro" id="IPR046796">
    <property type="entry name" value="Transposase_32_dom"/>
</dbReference>
<sequence length="219" mass="24292">MAPRRLLTTVDQFPFAIFLVPRLRNPPLYNPIDEPLVRKFYANLETIHDQVTTRAFVRGIAFDLMPALITETLGIPQEDQLGFSYVSSTTPKEEVLATALRRDRLEVFKVIGARLSQGLLSDDYCFLNLVVSYDLSLVSHTNTLTRSHSTLLYAIGTGVPIDRAYVIFLAIDGVASSQCTIVLPFSSVITRICVGQGVPIYTSDMVKELSGPLTKHTLT</sequence>
<accession>A0A5J5B2U1</accession>
<dbReference type="Proteomes" id="UP000325577">
    <property type="component" value="Linkage Group LG16"/>
</dbReference>
<dbReference type="OrthoDB" id="1559178at2759"/>
<organism evidence="2 3">
    <name type="scientific">Nyssa sinensis</name>
    <dbReference type="NCBI Taxonomy" id="561372"/>
    <lineage>
        <taxon>Eukaryota</taxon>
        <taxon>Viridiplantae</taxon>
        <taxon>Streptophyta</taxon>
        <taxon>Embryophyta</taxon>
        <taxon>Tracheophyta</taxon>
        <taxon>Spermatophyta</taxon>
        <taxon>Magnoliopsida</taxon>
        <taxon>eudicotyledons</taxon>
        <taxon>Gunneridae</taxon>
        <taxon>Pentapetalae</taxon>
        <taxon>asterids</taxon>
        <taxon>Cornales</taxon>
        <taxon>Nyssaceae</taxon>
        <taxon>Nyssa</taxon>
    </lineage>
</organism>
<name>A0A5J5B2U1_9ASTE</name>
<evidence type="ECO:0000313" key="2">
    <source>
        <dbReference type="EMBL" id="KAA8536989.1"/>
    </source>
</evidence>
<proteinExistence type="predicted"/>
<evidence type="ECO:0000313" key="3">
    <source>
        <dbReference type="Proteomes" id="UP000325577"/>
    </source>
</evidence>
<feature type="domain" description="Putative plant transposon protein" evidence="1">
    <location>
        <begin position="31"/>
        <end position="199"/>
    </location>
</feature>
<protein>
    <recommendedName>
        <fullName evidence="1">Putative plant transposon protein domain-containing protein</fullName>
    </recommendedName>
</protein>
<dbReference type="Pfam" id="PF20167">
    <property type="entry name" value="Transposase_32"/>
    <property type="match status" value="1"/>
</dbReference>
<reference evidence="2 3" key="1">
    <citation type="submission" date="2019-09" db="EMBL/GenBank/DDBJ databases">
        <title>A chromosome-level genome assembly of the Chinese tupelo Nyssa sinensis.</title>
        <authorList>
            <person name="Yang X."/>
            <person name="Kang M."/>
            <person name="Yang Y."/>
            <person name="Xiong H."/>
            <person name="Wang M."/>
            <person name="Zhang Z."/>
            <person name="Wang Z."/>
            <person name="Wu H."/>
            <person name="Ma T."/>
            <person name="Liu J."/>
            <person name="Xi Z."/>
        </authorList>
    </citation>
    <scope>NUCLEOTIDE SEQUENCE [LARGE SCALE GENOMIC DNA]</scope>
    <source>
        <strain evidence="2">J267</strain>
        <tissue evidence="2">Leaf</tissue>
    </source>
</reference>
<dbReference type="EMBL" id="CM018039">
    <property type="protein sequence ID" value="KAA8536989.1"/>
    <property type="molecule type" value="Genomic_DNA"/>
</dbReference>
<keyword evidence="3" id="KW-1185">Reference proteome</keyword>